<dbReference type="SUPFAM" id="SSF52172">
    <property type="entry name" value="CheY-like"/>
    <property type="match status" value="1"/>
</dbReference>
<dbReference type="Proteomes" id="UP000570517">
    <property type="component" value="Unassembled WGS sequence"/>
</dbReference>
<proteinExistence type="predicted"/>
<organism evidence="5 6">
    <name type="scientific">Mycolicibacterium hippocampi</name>
    <dbReference type="NCBI Taxonomy" id="659824"/>
    <lineage>
        <taxon>Bacteria</taxon>
        <taxon>Bacillati</taxon>
        <taxon>Actinomycetota</taxon>
        <taxon>Actinomycetes</taxon>
        <taxon>Mycobacteriales</taxon>
        <taxon>Mycobacteriaceae</taxon>
        <taxon>Mycolicibacterium</taxon>
    </lineage>
</organism>
<sequence>MPEGSLTGTFRADSLLLAADREQKQRQALSGRVRMPAAAHPATAMVLSGFRPMCEPVELRGQPASPSIAFEQSDQLSANESDAVDGVRGATILIIDDCTLQRENLAAILGGQGGSTLAVAWDLPSMRNALAAMPPEVVLLSMVTRDSITLLRAVREACPGARVIVVGICEDDETDIIACAEAGVAGYHLRNESLDQLLRLISKIVEGESSCSPKVSAILLSRLSALAAQRTPGPRELVLTTREMQILQMLEMGLSNRDIADRLCITLHTVKNHVHSVLNKLGVSTRTEAAAVSRSFR</sequence>
<accession>A0A850PWP0</accession>
<evidence type="ECO:0000259" key="4">
    <source>
        <dbReference type="PROSITE" id="PS50110"/>
    </source>
</evidence>
<dbReference type="GO" id="GO:0006355">
    <property type="term" value="P:regulation of DNA-templated transcription"/>
    <property type="evidence" value="ECO:0007669"/>
    <property type="project" value="InterPro"/>
</dbReference>
<dbReference type="InterPro" id="IPR039420">
    <property type="entry name" value="WalR-like"/>
</dbReference>
<evidence type="ECO:0000256" key="1">
    <source>
        <dbReference type="ARBA" id="ARBA00023125"/>
    </source>
</evidence>
<dbReference type="Gene3D" id="3.40.50.2300">
    <property type="match status" value="1"/>
</dbReference>
<comment type="caution">
    <text evidence="2">Lacks conserved residue(s) required for the propagation of feature annotation.</text>
</comment>
<dbReference type="GO" id="GO:0003677">
    <property type="term" value="F:DNA binding"/>
    <property type="evidence" value="ECO:0007669"/>
    <property type="project" value="UniProtKB-KW"/>
</dbReference>
<comment type="caution">
    <text evidence="5">The sequence shown here is derived from an EMBL/GenBank/DDBJ whole genome shotgun (WGS) entry which is preliminary data.</text>
</comment>
<dbReference type="PROSITE" id="PS50110">
    <property type="entry name" value="RESPONSE_REGULATORY"/>
    <property type="match status" value="1"/>
</dbReference>
<dbReference type="InterPro" id="IPR001789">
    <property type="entry name" value="Sig_transdc_resp-reg_receiver"/>
</dbReference>
<dbReference type="Pfam" id="PF00196">
    <property type="entry name" value="GerE"/>
    <property type="match status" value="1"/>
</dbReference>
<evidence type="ECO:0000313" key="5">
    <source>
        <dbReference type="EMBL" id="NVN53397.1"/>
    </source>
</evidence>
<feature type="domain" description="HTH luxR-type" evidence="3">
    <location>
        <begin position="232"/>
        <end position="297"/>
    </location>
</feature>
<evidence type="ECO:0000259" key="3">
    <source>
        <dbReference type="PROSITE" id="PS50043"/>
    </source>
</evidence>
<dbReference type="AlphaFoldDB" id="A0A850PWP0"/>
<dbReference type="InterPro" id="IPR000792">
    <property type="entry name" value="Tscrpt_reg_LuxR_C"/>
</dbReference>
<dbReference type="SMART" id="SM00421">
    <property type="entry name" value="HTH_LUXR"/>
    <property type="match status" value="1"/>
</dbReference>
<dbReference type="EMBL" id="JABFYL010000049">
    <property type="protein sequence ID" value="NVN53397.1"/>
    <property type="molecule type" value="Genomic_DNA"/>
</dbReference>
<dbReference type="PANTHER" id="PTHR43214:SF43">
    <property type="entry name" value="TWO-COMPONENT RESPONSE REGULATOR"/>
    <property type="match status" value="1"/>
</dbReference>
<dbReference type="SUPFAM" id="SSF46894">
    <property type="entry name" value="C-terminal effector domain of the bipartite response regulators"/>
    <property type="match status" value="1"/>
</dbReference>
<feature type="domain" description="Response regulatory" evidence="4">
    <location>
        <begin position="91"/>
        <end position="205"/>
    </location>
</feature>
<gene>
    <name evidence="5" type="ORF">HLY00_3742</name>
</gene>
<dbReference type="InterPro" id="IPR016032">
    <property type="entry name" value="Sig_transdc_resp-reg_C-effctor"/>
</dbReference>
<evidence type="ECO:0000313" key="6">
    <source>
        <dbReference type="Proteomes" id="UP000570517"/>
    </source>
</evidence>
<dbReference type="PROSITE" id="PS50043">
    <property type="entry name" value="HTH_LUXR_2"/>
    <property type="match status" value="1"/>
</dbReference>
<dbReference type="InterPro" id="IPR011006">
    <property type="entry name" value="CheY-like_superfamily"/>
</dbReference>
<keyword evidence="6" id="KW-1185">Reference proteome</keyword>
<dbReference type="PRINTS" id="PR00038">
    <property type="entry name" value="HTHLUXR"/>
</dbReference>
<dbReference type="SMART" id="SM00448">
    <property type="entry name" value="REC"/>
    <property type="match status" value="1"/>
</dbReference>
<reference evidence="5 6" key="1">
    <citation type="submission" date="2020-05" db="EMBL/GenBank/DDBJ databases">
        <title>Draft genome sequence of Mycobacterium hippocampi DL, isolated from European seabass, Dicentrarchus labrax, reared in fish farms.</title>
        <authorList>
            <person name="Stathopoulou P."/>
            <person name="Asimakis E."/>
            <person name="Tzokas K."/>
            <person name="Batargias C."/>
            <person name="Tsiamis G."/>
        </authorList>
    </citation>
    <scope>NUCLEOTIDE SEQUENCE [LARGE SCALE GENOMIC DNA]</scope>
    <source>
        <strain evidence="5 6">DL</strain>
    </source>
</reference>
<evidence type="ECO:0000256" key="2">
    <source>
        <dbReference type="PROSITE-ProRule" id="PRU00169"/>
    </source>
</evidence>
<dbReference type="PROSITE" id="PS00622">
    <property type="entry name" value="HTH_LUXR_1"/>
    <property type="match status" value="1"/>
</dbReference>
<protein>
    <submittedName>
        <fullName evidence="5">Two-component transcriptional response regulator, LuxR family</fullName>
    </submittedName>
</protein>
<dbReference type="CDD" id="cd06170">
    <property type="entry name" value="LuxR_C_like"/>
    <property type="match status" value="1"/>
</dbReference>
<dbReference type="PANTHER" id="PTHR43214">
    <property type="entry name" value="TWO-COMPONENT RESPONSE REGULATOR"/>
    <property type="match status" value="1"/>
</dbReference>
<keyword evidence="1" id="KW-0238">DNA-binding</keyword>
<name>A0A850PWP0_9MYCO</name>
<dbReference type="Pfam" id="PF00072">
    <property type="entry name" value="Response_reg"/>
    <property type="match status" value="1"/>
</dbReference>
<dbReference type="GO" id="GO:0000160">
    <property type="term" value="P:phosphorelay signal transduction system"/>
    <property type="evidence" value="ECO:0007669"/>
    <property type="project" value="InterPro"/>
</dbReference>